<feature type="chain" id="PRO_5013324973" evidence="1">
    <location>
        <begin position="18"/>
        <end position="138"/>
    </location>
</feature>
<reference evidence="2" key="1">
    <citation type="journal article" date="2017" name="Parasit. Vectors">
        <title>Sialotranscriptomics of Rhipicephalus zambeziensis reveals intricate expression profiles of secretory proteins and suggests tight temporal transcriptional regulation during blood-feeding.</title>
        <authorList>
            <person name="de Castro M.H."/>
            <person name="de Klerk D."/>
            <person name="Pienaar R."/>
            <person name="Rees D.J.G."/>
            <person name="Mans B.J."/>
        </authorList>
    </citation>
    <scope>NUCLEOTIDE SEQUENCE</scope>
    <source>
        <tissue evidence="2">Salivary glands</tissue>
    </source>
</reference>
<accession>A0A224YDG9</accession>
<dbReference type="AlphaFoldDB" id="A0A224YDG9"/>
<name>A0A224YDG9_9ACAR</name>
<organism evidence="2">
    <name type="scientific">Rhipicephalus zambeziensis</name>
    <dbReference type="NCBI Taxonomy" id="60191"/>
    <lineage>
        <taxon>Eukaryota</taxon>
        <taxon>Metazoa</taxon>
        <taxon>Ecdysozoa</taxon>
        <taxon>Arthropoda</taxon>
        <taxon>Chelicerata</taxon>
        <taxon>Arachnida</taxon>
        <taxon>Acari</taxon>
        <taxon>Parasitiformes</taxon>
        <taxon>Ixodida</taxon>
        <taxon>Ixodoidea</taxon>
        <taxon>Ixodidae</taxon>
        <taxon>Rhipicephalinae</taxon>
        <taxon>Rhipicephalus</taxon>
        <taxon>Rhipicephalus</taxon>
    </lineage>
</organism>
<sequence length="138" mass="15154">MKCVLLVSILCFPVVIANTASQCERPNTSCFSKDVCALLGGKAQGNCFKGVCCEKPQRRSGNCNSKTTSCVPKMYCPSKRLNTNHTCKGKGQVCCNIRKKNVCRLFGGTCEPTKVQCHVLRNVSTLCGKRKKCCVYMK</sequence>
<dbReference type="EMBL" id="GFPF01000674">
    <property type="protein sequence ID" value="MAA11820.1"/>
    <property type="molecule type" value="Transcribed_RNA"/>
</dbReference>
<evidence type="ECO:0000256" key="1">
    <source>
        <dbReference type="SAM" id="SignalP"/>
    </source>
</evidence>
<dbReference type="Gene3D" id="2.20.20.10">
    <property type="entry name" value="Anthopleurin-A"/>
    <property type="match status" value="1"/>
</dbReference>
<keyword evidence="1" id="KW-0732">Signal</keyword>
<dbReference type="InterPro" id="IPR019509">
    <property type="entry name" value="Carboxypeptidase_inhibitor_I68"/>
</dbReference>
<dbReference type="SUPFAM" id="SSF57392">
    <property type="entry name" value="Defensin-like"/>
    <property type="match status" value="1"/>
</dbReference>
<protein>
    <submittedName>
        <fullName evidence="2">Carboxypeptidase inhibitor</fullName>
    </submittedName>
</protein>
<dbReference type="GO" id="GO:0008191">
    <property type="term" value="F:metalloendopeptidase inhibitor activity"/>
    <property type="evidence" value="ECO:0007669"/>
    <property type="project" value="InterPro"/>
</dbReference>
<evidence type="ECO:0000313" key="2">
    <source>
        <dbReference type="EMBL" id="MAA11820.1"/>
    </source>
</evidence>
<dbReference type="Pfam" id="PF10468">
    <property type="entry name" value="Inhibitor_I68"/>
    <property type="match status" value="1"/>
</dbReference>
<proteinExistence type="predicted"/>
<feature type="signal peptide" evidence="1">
    <location>
        <begin position="1"/>
        <end position="17"/>
    </location>
</feature>
<dbReference type="InterPro" id="IPR023355">
    <property type="entry name" value="Myo_ane_neurotoxin_sf"/>
</dbReference>